<protein>
    <submittedName>
        <fullName evidence="2">Protein kinase</fullName>
    </submittedName>
</protein>
<evidence type="ECO:0000313" key="2">
    <source>
        <dbReference type="EMBL" id="OQR85970.1"/>
    </source>
</evidence>
<dbReference type="GO" id="GO:0005524">
    <property type="term" value="F:ATP binding"/>
    <property type="evidence" value="ECO:0007669"/>
    <property type="project" value="InterPro"/>
</dbReference>
<dbReference type="PROSITE" id="PS50011">
    <property type="entry name" value="PROTEIN_KINASE_DOM"/>
    <property type="match status" value="1"/>
</dbReference>
<dbReference type="STRING" id="1202772.A0A1V9YJT2"/>
<dbReference type="InterPro" id="IPR001245">
    <property type="entry name" value="Ser-Thr/Tyr_kinase_cat_dom"/>
</dbReference>
<proteinExistence type="predicted"/>
<dbReference type="OrthoDB" id="346907at2759"/>
<evidence type="ECO:0000313" key="3">
    <source>
        <dbReference type="Proteomes" id="UP000243579"/>
    </source>
</evidence>
<accession>A0A1V9YJT2</accession>
<dbReference type="InterPro" id="IPR051681">
    <property type="entry name" value="Ser/Thr_Kinases-Pseudokinases"/>
</dbReference>
<dbReference type="PANTHER" id="PTHR44329">
    <property type="entry name" value="SERINE/THREONINE-PROTEIN KINASE TNNI3K-RELATED"/>
    <property type="match status" value="1"/>
</dbReference>
<reference evidence="2 3" key="1">
    <citation type="journal article" date="2014" name="Genome Biol. Evol.">
        <title>The secreted proteins of Achlya hypogyna and Thraustotheca clavata identify the ancestral oomycete secretome and reveal gene acquisitions by horizontal gene transfer.</title>
        <authorList>
            <person name="Misner I."/>
            <person name="Blouin N."/>
            <person name="Leonard G."/>
            <person name="Richards T.A."/>
            <person name="Lane C.E."/>
        </authorList>
    </citation>
    <scope>NUCLEOTIDE SEQUENCE [LARGE SCALE GENOMIC DNA]</scope>
    <source>
        <strain evidence="2 3">ATCC 48635</strain>
    </source>
</reference>
<dbReference type="SUPFAM" id="SSF56112">
    <property type="entry name" value="Protein kinase-like (PK-like)"/>
    <property type="match status" value="1"/>
</dbReference>
<dbReference type="Proteomes" id="UP000243579">
    <property type="component" value="Unassembled WGS sequence"/>
</dbReference>
<dbReference type="GO" id="GO:0004674">
    <property type="term" value="F:protein serine/threonine kinase activity"/>
    <property type="evidence" value="ECO:0007669"/>
    <property type="project" value="TreeGrafter"/>
</dbReference>
<dbReference type="EMBL" id="JNBR01001546">
    <property type="protein sequence ID" value="OQR85970.1"/>
    <property type="molecule type" value="Genomic_DNA"/>
</dbReference>
<dbReference type="AlphaFoldDB" id="A0A1V9YJT2"/>
<name>A0A1V9YJT2_ACHHY</name>
<dbReference type="Gene3D" id="1.10.510.10">
    <property type="entry name" value="Transferase(Phosphotransferase) domain 1"/>
    <property type="match status" value="1"/>
</dbReference>
<dbReference type="PRINTS" id="PR00109">
    <property type="entry name" value="TYRKINASE"/>
</dbReference>
<evidence type="ECO:0000259" key="1">
    <source>
        <dbReference type="PROSITE" id="PS50011"/>
    </source>
</evidence>
<dbReference type="InterPro" id="IPR011009">
    <property type="entry name" value="Kinase-like_dom_sf"/>
</dbReference>
<keyword evidence="3" id="KW-1185">Reference proteome</keyword>
<dbReference type="PANTHER" id="PTHR44329:SF214">
    <property type="entry name" value="PROTEIN KINASE DOMAIN-CONTAINING PROTEIN"/>
    <property type="match status" value="1"/>
</dbReference>
<dbReference type="InterPro" id="IPR000719">
    <property type="entry name" value="Prot_kinase_dom"/>
</dbReference>
<gene>
    <name evidence="2" type="ORF">ACHHYP_11128</name>
</gene>
<keyword evidence="2" id="KW-0418">Kinase</keyword>
<organism evidence="2 3">
    <name type="scientific">Achlya hypogyna</name>
    <name type="common">Oomycete</name>
    <name type="synonym">Protoachlya hypogyna</name>
    <dbReference type="NCBI Taxonomy" id="1202772"/>
    <lineage>
        <taxon>Eukaryota</taxon>
        <taxon>Sar</taxon>
        <taxon>Stramenopiles</taxon>
        <taxon>Oomycota</taxon>
        <taxon>Saprolegniomycetes</taxon>
        <taxon>Saprolegniales</taxon>
        <taxon>Achlyaceae</taxon>
        <taxon>Achlya</taxon>
    </lineage>
</organism>
<dbReference type="Pfam" id="PF00069">
    <property type="entry name" value="Pkinase"/>
    <property type="match status" value="1"/>
</dbReference>
<keyword evidence="2" id="KW-0808">Transferase</keyword>
<sequence length="320" mass="36376">MEILFELSTFRHFIQNLRNRAPIHIAPVDIGRNAYAVVGKGDLDGCAVALKRSFTNVTSREHLVRETHLLSGFKHPAIVHCLGATWRGAIDAARNELCCILEFMEGGNLEDCLAYNPSLEWFPTKLQWIYDIASALAYLHRLGFIHHDVDPCNVLIRGNHAKLCQFGQCLHETESLDEFFTNATYAAPEIAQENLNITESDIWSFGALLSKMDRHIAPYLENKLDMDALLTLQRAQELAEDRRLAFSDMCPPEVLALARDCLRLEPSERPTADELVARIEKIADEYDFVLTLASHHEKTDTVDARVAELRKILPQRKTYY</sequence>
<comment type="caution">
    <text evidence="2">The sequence shown here is derived from an EMBL/GenBank/DDBJ whole genome shotgun (WGS) entry which is preliminary data.</text>
</comment>
<feature type="domain" description="Protein kinase" evidence="1">
    <location>
        <begin position="24"/>
        <end position="289"/>
    </location>
</feature>